<comment type="caution">
    <text evidence="1">The sequence shown here is derived from an EMBL/GenBank/DDBJ whole genome shotgun (WGS) entry which is preliminary data.</text>
</comment>
<protein>
    <submittedName>
        <fullName evidence="1">Uncharacterized protein</fullName>
    </submittedName>
</protein>
<accession>A0A923IFH9</accession>
<evidence type="ECO:0000313" key="1">
    <source>
        <dbReference type="EMBL" id="MBC5581942.1"/>
    </source>
</evidence>
<dbReference type="RefSeq" id="WP_186888294.1">
    <property type="nucleotide sequence ID" value="NZ_JACONZ010000003.1"/>
</dbReference>
<dbReference type="EMBL" id="JACONZ010000003">
    <property type="protein sequence ID" value="MBC5581942.1"/>
    <property type="molecule type" value="Genomic_DNA"/>
</dbReference>
<sequence>MNREEKLPRGVMRACAGLLESEEALTPACRRAIGAAENAVGRTYAPEAEAQRQQLIQAVKLSLVNRKKWPYETLMRGFDLSLSYNAFGREKKKFCYELATAAGLMELPAPRREPRR</sequence>
<dbReference type="Proteomes" id="UP000659630">
    <property type="component" value="Unassembled WGS sequence"/>
</dbReference>
<evidence type="ECO:0000313" key="2">
    <source>
        <dbReference type="Proteomes" id="UP000659630"/>
    </source>
</evidence>
<name>A0A923IFH9_9FIRM</name>
<organism evidence="1 2">
    <name type="scientific">Anaerofilum hominis</name>
    <dbReference type="NCBI Taxonomy" id="2763016"/>
    <lineage>
        <taxon>Bacteria</taxon>
        <taxon>Bacillati</taxon>
        <taxon>Bacillota</taxon>
        <taxon>Clostridia</taxon>
        <taxon>Eubacteriales</taxon>
        <taxon>Oscillospiraceae</taxon>
        <taxon>Anaerofilum</taxon>
    </lineage>
</organism>
<dbReference type="AlphaFoldDB" id="A0A923IFH9"/>
<keyword evidence="2" id="KW-1185">Reference proteome</keyword>
<reference evidence="1" key="1">
    <citation type="submission" date="2020-08" db="EMBL/GenBank/DDBJ databases">
        <title>Genome public.</title>
        <authorList>
            <person name="Liu C."/>
            <person name="Sun Q."/>
        </authorList>
    </citation>
    <scope>NUCLEOTIDE SEQUENCE</scope>
    <source>
        <strain evidence="1">BX8</strain>
    </source>
</reference>
<proteinExistence type="predicted"/>
<gene>
    <name evidence="1" type="ORF">H8S23_10510</name>
</gene>